<organism evidence="2 3">
    <name type="scientific">Diplodia intermedia</name>
    <dbReference type="NCBI Taxonomy" id="856260"/>
    <lineage>
        <taxon>Eukaryota</taxon>
        <taxon>Fungi</taxon>
        <taxon>Dikarya</taxon>
        <taxon>Ascomycota</taxon>
        <taxon>Pezizomycotina</taxon>
        <taxon>Dothideomycetes</taxon>
        <taxon>Dothideomycetes incertae sedis</taxon>
        <taxon>Botryosphaeriales</taxon>
        <taxon>Botryosphaeriaceae</taxon>
        <taxon>Diplodia</taxon>
    </lineage>
</organism>
<keyword evidence="3" id="KW-1185">Reference proteome</keyword>
<comment type="caution">
    <text evidence="2">The sequence shown here is derived from an EMBL/GenBank/DDBJ whole genome shotgun (WGS) entry which is preliminary data.</text>
</comment>
<sequence>MSSDRFHTVLEEERWGILCYLSTADLVRLLRVSRRLRHMIEPMIYDDVVLDSRRRTGKFKRFCKRNPALAKRVTGLTVDASLESWPMSVWNTSKICHGLEYLDRLRELTLKMPYIPPPHLDSDSAAGDNDDFDDPSRKHEEKLDSTFARATHLFRAPAERRILPSLTRLCLETQMIADKRCPLPGLTIFFIPTLQSLEIWSYDISECATWGNGGWDSVHDRQHTALEILRLQNCRLNDFTLGQILECPRALRTLCLTNLTERKLFGWSTKQLSTVLKKYQQKSLRIFELCVGRTTRGDHQLEGTLDLSEMERLETVRCFRYGARLPKAKILLGPQARLTHYDKVPWMKQEEEDGGVI</sequence>
<evidence type="ECO:0000256" key="1">
    <source>
        <dbReference type="SAM" id="MobiDB-lite"/>
    </source>
</evidence>
<reference evidence="2 3" key="1">
    <citation type="journal article" date="2023" name="Plant Dis.">
        <title>First Report of Diplodia intermedia Causing Canker and Dieback Diseases on Apple Trees in Canada.</title>
        <authorList>
            <person name="Ellouze W."/>
            <person name="Ilyukhin E."/>
            <person name="Sulman M."/>
            <person name="Ali S."/>
        </authorList>
    </citation>
    <scope>NUCLEOTIDE SEQUENCE [LARGE SCALE GENOMIC DNA]</scope>
    <source>
        <strain evidence="2 3">M45-28</strain>
    </source>
</reference>
<dbReference type="SUPFAM" id="SSF52047">
    <property type="entry name" value="RNI-like"/>
    <property type="match status" value="1"/>
</dbReference>
<evidence type="ECO:0000313" key="3">
    <source>
        <dbReference type="Proteomes" id="UP001521184"/>
    </source>
</evidence>
<protein>
    <recommendedName>
        <fullName evidence="4">F-box domain-containing protein</fullName>
    </recommendedName>
</protein>
<dbReference type="InterPro" id="IPR032675">
    <property type="entry name" value="LRR_dom_sf"/>
</dbReference>
<dbReference type="EMBL" id="JAKEKT020000104">
    <property type="protein sequence ID" value="KAL1636186.1"/>
    <property type="molecule type" value="Genomic_DNA"/>
</dbReference>
<evidence type="ECO:0008006" key="4">
    <source>
        <dbReference type="Google" id="ProtNLM"/>
    </source>
</evidence>
<gene>
    <name evidence="2" type="ORF">SLS58_009880</name>
</gene>
<name>A0ABR3T9F7_9PEZI</name>
<evidence type="ECO:0000313" key="2">
    <source>
        <dbReference type="EMBL" id="KAL1636186.1"/>
    </source>
</evidence>
<proteinExistence type="predicted"/>
<accession>A0ABR3T9F7</accession>
<dbReference type="Gene3D" id="3.80.10.10">
    <property type="entry name" value="Ribonuclease Inhibitor"/>
    <property type="match status" value="1"/>
</dbReference>
<dbReference type="Proteomes" id="UP001521184">
    <property type="component" value="Unassembled WGS sequence"/>
</dbReference>
<feature type="region of interest" description="Disordered" evidence="1">
    <location>
        <begin position="119"/>
        <end position="138"/>
    </location>
</feature>